<dbReference type="PANTHER" id="PTHR32309:SF31">
    <property type="entry name" value="CAPSULAR EXOPOLYSACCHARIDE FAMILY"/>
    <property type="match status" value="1"/>
</dbReference>
<dbReference type="NCBIfam" id="TIGR03017">
    <property type="entry name" value="EpsF"/>
    <property type="match status" value="1"/>
</dbReference>
<dbReference type="PANTHER" id="PTHR32309">
    <property type="entry name" value="TYROSINE-PROTEIN KINASE"/>
    <property type="match status" value="1"/>
</dbReference>
<feature type="transmembrane region" description="Helical" evidence="2">
    <location>
        <begin position="392"/>
        <end position="413"/>
    </location>
</feature>
<organism evidence="4 5">
    <name type="scientific">Zoogloea oryzae</name>
    <dbReference type="NCBI Taxonomy" id="310767"/>
    <lineage>
        <taxon>Bacteria</taxon>
        <taxon>Pseudomonadati</taxon>
        <taxon>Pseudomonadota</taxon>
        <taxon>Betaproteobacteria</taxon>
        <taxon>Rhodocyclales</taxon>
        <taxon>Zoogloeaceae</taxon>
        <taxon>Zoogloea</taxon>
    </lineage>
</organism>
<proteinExistence type="predicted"/>
<accession>A0ABQ6F980</accession>
<keyword evidence="5" id="KW-1185">Reference proteome</keyword>
<name>A0ABQ6F980_9RHOO</name>
<feature type="region of interest" description="Disordered" evidence="1">
    <location>
        <begin position="226"/>
        <end position="247"/>
    </location>
</feature>
<dbReference type="Pfam" id="PF13807">
    <property type="entry name" value="GNVR"/>
    <property type="match status" value="1"/>
</dbReference>
<feature type="domain" description="Tyrosine-protein kinase G-rich" evidence="3">
    <location>
        <begin position="339"/>
        <end position="415"/>
    </location>
</feature>
<evidence type="ECO:0000313" key="5">
    <source>
        <dbReference type="Proteomes" id="UP001157167"/>
    </source>
</evidence>
<feature type="transmembrane region" description="Helical" evidence="2">
    <location>
        <begin position="17"/>
        <end position="35"/>
    </location>
</feature>
<dbReference type="InterPro" id="IPR050445">
    <property type="entry name" value="Bact_polysacc_biosynth/exp"/>
</dbReference>
<dbReference type="RefSeq" id="WP_284186685.1">
    <property type="nucleotide sequence ID" value="NZ_BSPX01000005.1"/>
</dbReference>
<dbReference type="EMBL" id="BSPX01000005">
    <property type="protein sequence ID" value="GLT21222.1"/>
    <property type="molecule type" value="Genomic_DNA"/>
</dbReference>
<comment type="caution">
    <text evidence="4">The sequence shown here is derived from an EMBL/GenBank/DDBJ whole genome shotgun (WGS) entry which is preliminary data.</text>
</comment>
<dbReference type="Proteomes" id="UP001157167">
    <property type="component" value="Unassembled WGS sequence"/>
</dbReference>
<dbReference type="InterPro" id="IPR032807">
    <property type="entry name" value="GNVR"/>
</dbReference>
<dbReference type="InterPro" id="IPR017468">
    <property type="entry name" value="Chain_len_reg_EpsF"/>
</dbReference>
<sequence length="459" mass="49763">MGITQLLAVLRARRRELFMVWGGVVLLALVVSLVLPRQYVASSEVVVEARGGDPLVVHPGSGGSTPGFLATQADIMASERVGAKAVAALKVAQMPRWAEKWQKASGGQGDADRWIAGRLKKFVKVSPSHESNVLTVTFTGDDPKFAADYANALAKAYVETDLELKIEPAKQSAAWFDEHTKALRANLETAQARLSEFQRSHGLVGDEKLDLESARLTELSTQYTAIQAQSTETTSRQRQGGSANEVTASPLVQALKVDLARQEAKLSELSGYLGENHPQYQRVKGEVESLRARLRAESGNVAAVVGTNTRINQAREGDVKSRLEAQKQRVLQLKQQRDEMGVLQREVDSAQKAYDLVMARLTQTSLESKSRQGNVAVLSVAVPPTEAASPKLLLNLGLAIVIGALLGMAVSIVRELFDRRIRSAADLDDAIGAPLLAEIPRLQDAANEGSRLRLALRRA</sequence>
<reference evidence="5" key="1">
    <citation type="journal article" date="2019" name="Int. J. Syst. Evol. Microbiol.">
        <title>The Global Catalogue of Microorganisms (GCM) 10K type strain sequencing project: providing services to taxonomists for standard genome sequencing and annotation.</title>
        <authorList>
            <consortium name="The Broad Institute Genomics Platform"/>
            <consortium name="The Broad Institute Genome Sequencing Center for Infectious Disease"/>
            <person name="Wu L."/>
            <person name="Ma J."/>
        </authorList>
    </citation>
    <scope>NUCLEOTIDE SEQUENCE [LARGE SCALE GENOMIC DNA]</scope>
    <source>
        <strain evidence="5">NBRC 102407</strain>
    </source>
</reference>
<protein>
    <recommendedName>
        <fullName evidence="3">Tyrosine-protein kinase G-rich domain-containing protein</fullName>
    </recommendedName>
</protein>
<keyword evidence="2" id="KW-0472">Membrane</keyword>
<keyword evidence="2" id="KW-1133">Transmembrane helix</keyword>
<evidence type="ECO:0000256" key="1">
    <source>
        <dbReference type="SAM" id="MobiDB-lite"/>
    </source>
</evidence>
<gene>
    <name evidence="4" type="ORF">GCM10007933_06740</name>
</gene>
<evidence type="ECO:0000313" key="4">
    <source>
        <dbReference type="EMBL" id="GLT21222.1"/>
    </source>
</evidence>
<evidence type="ECO:0000259" key="3">
    <source>
        <dbReference type="Pfam" id="PF13807"/>
    </source>
</evidence>
<evidence type="ECO:0000256" key="2">
    <source>
        <dbReference type="SAM" id="Phobius"/>
    </source>
</evidence>
<keyword evidence="2" id="KW-0812">Transmembrane</keyword>